<evidence type="ECO:0000313" key="9">
    <source>
        <dbReference type="EMBL" id="KAE9614777.1"/>
    </source>
</evidence>
<sequence>MQARSTGTTSYDSSEIEKIIGYKFRKKKLVEDAMTHSSFPGSVSYERLEFLGDPILGHAISNHLFLAYPNLQPAQLSLLRAANVSTEKLARVAVRHNLHRFLRHNSPPLIIKVKEFVEAVLQEDDPVCYGGMVKAPKVLADIVESLAAAIYVDIDFDLKRLWVIIRGLLEPIITPGDLVQQPQPVTLLFEVCQKNGKQVDIKHWRNGAKSVASVHVDGQFVASASADQKDIARLDAAKAALHKLSNLVPTSTSLLDFCPGIDGNFEIDAAKQVLHELCGKKKWSRPEYFIENDAGPPHEKKFVCSVKISTEEGRFEMTGDEKSRVKDAENSAASLMIRALQESNYL</sequence>
<keyword evidence="8" id="KW-0694">RNA-binding</keyword>
<dbReference type="GO" id="GO:0005737">
    <property type="term" value="C:cytoplasm"/>
    <property type="evidence" value="ECO:0007669"/>
    <property type="project" value="TreeGrafter"/>
</dbReference>
<evidence type="ECO:0000256" key="7">
    <source>
        <dbReference type="ARBA" id="ARBA00022842"/>
    </source>
</evidence>
<evidence type="ECO:0000256" key="8">
    <source>
        <dbReference type="ARBA" id="ARBA00022884"/>
    </source>
</evidence>
<dbReference type="GO" id="GO:0003723">
    <property type="term" value="F:RNA binding"/>
    <property type="evidence" value="ECO:0007669"/>
    <property type="project" value="UniProtKB-UniRule"/>
</dbReference>
<dbReference type="FunFam" id="1.10.1520.10:FF:000004">
    <property type="entry name" value="Endoribonuclease dicer-like 1"/>
    <property type="match status" value="1"/>
</dbReference>
<evidence type="ECO:0000313" key="10">
    <source>
        <dbReference type="Proteomes" id="UP000447434"/>
    </source>
</evidence>
<dbReference type="GO" id="GO:0005634">
    <property type="term" value="C:nucleus"/>
    <property type="evidence" value="ECO:0007669"/>
    <property type="project" value="TreeGrafter"/>
</dbReference>
<keyword evidence="3" id="KW-0540">Nuclease</keyword>
<name>A0A6A4QMU3_LUPAL</name>
<dbReference type="GO" id="GO:0004525">
    <property type="term" value="F:ribonuclease III activity"/>
    <property type="evidence" value="ECO:0007669"/>
    <property type="project" value="InterPro"/>
</dbReference>
<dbReference type="Pfam" id="PF00636">
    <property type="entry name" value="Ribonuclease_3"/>
    <property type="match status" value="1"/>
</dbReference>
<keyword evidence="6" id="KW-0378">Hydrolase</keyword>
<dbReference type="PANTHER" id="PTHR14950">
    <property type="entry name" value="DICER-RELATED"/>
    <property type="match status" value="1"/>
</dbReference>
<dbReference type="SMART" id="SM00535">
    <property type="entry name" value="RIBOc"/>
    <property type="match status" value="1"/>
</dbReference>
<comment type="cofactor">
    <cofactor evidence="1">
        <name>Mn(2+)</name>
        <dbReference type="ChEBI" id="CHEBI:29035"/>
    </cofactor>
</comment>
<proteinExistence type="predicted"/>
<comment type="caution">
    <text evidence="9">The sequence shown here is derived from an EMBL/GenBank/DDBJ whole genome shotgun (WGS) entry which is preliminary data.</text>
</comment>
<dbReference type="Proteomes" id="UP000447434">
    <property type="component" value="Chromosome 4"/>
</dbReference>
<dbReference type="Pfam" id="PF00035">
    <property type="entry name" value="dsrm"/>
    <property type="match status" value="1"/>
</dbReference>
<dbReference type="PROSITE" id="PS50137">
    <property type="entry name" value="DS_RBD"/>
    <property type="match status" value="2"/>
</dbReference>
<organism evidence="9 10">
    <name type="scientific">Lupinus albus</name>
    <name type="common">White lupine</name>
    <name type="synonym">Lupinus termis</name>
    <dbReference type="NCBI Taxonomy" id="3870"/>
    <lineage>
        <taxon>Eukaryota</taxon>
        <taxon>Viridiplantae</taxon>
        <taxon>Streptophyta</taxon>
        <taxon>Embryophyta</taxon>
        <taxon>Tracheophyta</taxon>
        <taxon>Spermatophyta</taxon>
        <taxon>Magnoliopsida</taxon>
        <taxon>eudicotyledons</taxon>
        <taxon>Gunneridae</taxon>
        <taxon>Pentapetalae</taxon>
        <taxon>rosids</taxon>
        <taxon>fabids</taxon>
        <taxon>Fabales</taxon>
        <taxon>Fabaceae</taxon>
        <taxon>Papilionoideae</taxon>
        <taxon>50 kb inversion clade</taxon>
        <taxon>genistoids sensu lato</taxon>
        <taxon>core genistoids</taxon>
        <taxon>Genisteae</taxon>
        <taxon>Lupinus</taxon>
    </lineage>
</organism>
<keyword evidence="5" id="KW-0255">Endonuclease</keyword>
<dbReference type="AlphaFoldDB" id="A0A6A4QMU3"/>
<dbReference type="InterPro" id="IPR014720">
    <property type="entry name" value="dsRBD_dom"/>
</dbReference>
<dbReference type="CDD" id="cd00593">
    <property type="entry name" value="RIBOc"/>
    <property type="match status" value="1"/>
</dbReference>
<protein>
    <submittedName>
        <fullName evidence="9">Putative ribonuclease III</fullName>
    </submittedName>
</protein>
<dbReference type="Pfam" id="PF14709">
    <property type="entry name" value="DND1_DSRM"/>
    <property type="match status" value="1"/>
</dbReference>
<keyword evidence="7" id="KW-0460">Magnesium</keyword>
<dbReference type="OrthoDB" id="416741at2759"/>
<keyword evidence="4" id="KW-0479">Metal-binding</keyword>
<dbReference type="PROSITE" id="PS50142">
    <property type="entry name" value="RNASE_3_2"/>
    <property type="match status" value="1"/>
</dbReference>
<comment type="cofactor">
    <cofactor evidence="2">
        <name>Mg(2+)</name>
        <dbReference type="ChEBI" id="CHEBI:18420"/>
    </cofactor>
</comment>
<dbReference type="InterPro" id="IPR036389">
    <property type="entry name" value="RNase_III_sf"/>
</dbReference>
<dbReference type="SUPFAM" id="SSF69065">
    <property type="entry name" value="RNase III domain-like"/>
    <property type="match status" value="1"/>
</dbReference>
<evidence type="ECO:0000256" key="5">
    <source>
        <dbReference type="ARBA" id="ARBA00022759"/>
    </source>
</evidence>
<dbReference type="Gene3D" id="1.10.1520.10">
    <property type="entry name" value="Ribonuclease III domain"/>
    <property type="match status" value="1"/>
</dbReference>
<evidence type="ECO:0000256" key="1">
    <source>
        <dbReference type="ARBA" id="ARBA00001936"/>
    </source>
</evidence>
<reference evidence="10" key="1">
    <citation type="journal article" date="2020" name="Nat. Commun.">
        <title>Genome sequence of the cluster root forming white lupin.</title>
        <authorList>
            <person name="Hufnagel B."/>
            <person name="Marques A."/>
            <person name="Soriano A."/>
            <person name="Marques L."/>
            <person name="Divol F."/>
            <person name="Doumas P."/>
            <person name="Sallet E."/>
            <person name="Mancinotti D."/>
            <person name="Carrere S."/>
            <person name="Marande W."/>
            <person name="Arribat S."/>
            <person name="Keller J."/>
            <person name="Huneau C."/>
            <person name="Blein T."/>
            <person name="Aime D."/>
            <person name="Laguerre M."/>
            <person name="Taylor J."/>
            <person name="Schubert V."/>
            <person name="Nelson M."/>
            <person name="Geu-Flores F."/>
            <person name="Crespi M."/>
            <person name="Gallardo-Guerrero K."/>
            <person name="Delaux P.-M."/>
            <person name="Salse J."/>
            <person name="Berges H."/>
            <person name="Guyot R."/>
            <person name="Gouzy J."/>
            <person name="Peret B."/>
        </authorList>
    </citation>
    <scope>NUCLEOTIDE SEQUENCE [LARGE SCALE GENOMIC DNA]</scope>
    <source>
        <strain evidence="10">cv. Amiga</strain>
    </source>
</reference>
<evidence type="ECO:0000256" key="3">
    <source>
        <dbReference type="ARBA" id="ARBA00022722"/>
    </source>
</evidence>
<evidence type="ECO:0000256" key="6">
    <source>
        <dbReference type="ARBA" id="ARBA00022801"/>
    </source>
</evidence>
<keyword evidence="10" id="KW-1185">Reference proteome</keyword>
<dbReference type="InterPro" id="IPR000999">
    <property type="entry name" value="RNase_III_dom"/>
</dbReference>
<dbReference type="PANTHER" id="PTHR14950:SF49">
    <property type="entry name" value="RIBONUCLEASE 3-LIKE PROTEIN 2-RELATED"/>
    <property type="match status" value="1"/>
</dbReference>
<dbReference type="Gene3D" id="3.30.160.20">
    <property type="match status" value="2"/>
</dbReference>
<dbReference type="EMBL" id="WOCE01000004">
    <property type="protein sequence ID" value="KAE9614777.1"/>
    <property type="molecule type" value="Genomic_DNA"/>
</dbReference>
<accession>A0A6A4QMU3</accession>
<dbReference type="GO" id="GO:0046872">
    <property type="term" value="F:metal ion binding"/>
    <property type="evidence" value="ECO:0007669"/>
    <property type="project" value="UniProtKB-KW"/>
</dbReference>
<dbReference type="SUPFAM" id="SSF54768">
    <property type="entry name" value="dsRNA-binding domain-like"/>
    <property type="match status" value="2"/>
</dbReference>
<evidence type="ECO:0000256" key="4">
    <source>
        <dbReference type="ARBA" id="ARBA00022723"/>
    </source>
</evidence>
<dbReference type="SMART" id="SM00358">
    <property type="entry name" value="DSRM"/>
    <property type="match status" value="2"/>
</dbReference>
<evidence type="ECO:0000256" key="2">
    <source>
        <dbReference type="ARBA" id="ARBA00001946"/>
    </source>
</evidence>
<gene>
    <name evidence="9" type="ORF">Lalb_Chr04g0248271</name>
</gene>
<dbReference type="GO" id="GO:0030422">
    <property type="term" value="P:siRNA processing"/>
    <property type="evidence" value="ECO:0007669"/>
    <property type="project" value="TreeGrafter"/>
</dbReference>